<evidence type="ECO:0000256" key="1">
    <source>
        <dbReference type="SAM" id="MobiDB-lite"/>
    </source>
</evidence>
<feature type="region of interest" description="Disordered" evidence="1">
    <location>
        <begin position="119"/>
        <end position="139"/>
    </location>
</feature>
<keyword evidence="2" id="KW-0812">Transmembrane</keyword>
<feature type="compositionally biased region" description="Basic and acidic residues" evidence="1">
    <location>
        <begin position="58"/>
        <end position="68"/>
    </location>
</feature>
<name>A0A409W2J6_9AGAR</name>
<feature type="compositionally biased region" description="Polar residues" evidence="1">
    <location>
        <begin position="70"/>
        <end position="82"/>
    </location>
</feature>
<dbReference type="InParanoid" id="A0A409W2J6"/>
<proteinExistence type="predicted"/>
<evidence type="ECO:0008006" key="5">
    <source>
        <dbReference type="Google" id="ProtNLM"/>
    </source>
</evidence>
<evidence type="ECO:0000256" key="2">
    <source>
        <dbReference type="SAM" id="Phobius"/>
    </source>
</evidence>
<feature type="transmembrane region" description="Helical" evidence="2">
    <location>
        <begin position="582"/>
        <end position="604"/>
    </location>
</feature>
<dbReference type="AlphaFoldDB" id="A0A409W2J6"/>
<keyword evidence="2" id="KW-0472">Membrane</keyword>
<feature type="compositionally biased region" description="Polar residues" evidence="1">
    <location>
        <begin position="170"/>
        <end position="182"/>
    </location>
</feature>
<accession>A0A409W2J6</accession>
<dbReference type="EMBL" id="NHTK01005855">
    <property type="protein sequence ID" value="PPQ72727.1"/>
    <property type="molecule type" value="Genomic_DNA"/>
</dbReference>
<sequence>MTTARPRLRVRAFITMLYRLLARILKPQLIERALEAILKRLAFIWIYLRKKLSVRPKTGSDETTKPKLTDPSQKTSNTTSIPPETPLAVAKDETRISLEGVDCSSLPYIPRLQKESTRSLQNLERSREQHSLKVISSRNNSHATEIHDIGEPETFDANVGGGYTIDIESPTRSPTAVVGTTSGPPPPEAHDAHSIRKRSPSPAQSISDLQAHLTHLQRGTPSIHTINTQRETGFLQPTIWPMAPEKHKRYFNRHPIQHTNTKFTVPPLTVSFASELPGGWTMDIHTEGARYFFHPDKKMYTDANLFDGPTMDYVEETYAQIYDYIKHRKMPHRYNIVLDVTYYEDLKCFVSDYYFVDHTSRTVFWIDEFHADTLDTWGSVSGRELGAQYWHHCQLYPTSFDLTKDVVKELRDIILHNIGDCTTSPYSTSPYTLDELYRMLSLMRDMQENTGNDPLNIGTRNLVARIFWVFARERFIHFYGERCARLDRTRTIYDGPPRLGQRTWLIRSVSPFLFTAPEVNLVALQKMFVDDLINLPVFERTMKRLSDEWQEMILFATVLLNANVAFLAIQSVDIESPSRTPIQISCYLSIISSVGCIIIALLLMRQTRNKRRESADEAQQFLTRRSSMTFGLESLAIMYSLPYAFLMWAMVSFLLAFCFLCYLETSIVTRVVVAPPGLALIIVIVWCVWIYWEQIVKETPPEAAPDEADTTSVIAQSPENMSLKSEKSQKGPPRSQWMNTLPRFVKSFPWSLRKNSDETVGGNNQSHV</sequence>
<evidence type="ECO:0000313" key="4">
    <source>
        <dbReference type="Proteomes" id="UP000284842"/>
    </source>
</evidence>
<evidence type="ECO:0000313" key="3">
    <source>
        <dbReference type="EMBL" id="PPQ72727.1"/>
    </source>
</evidence>
<protein>
    <recommendedName>
        <fullName evidence="5">WW domain-containing protein</fullName>
    </recommendedName>
</protein>
<organism evidence="3 4">
    <name type="scientific">Panaeolus cyanescens</name>
    <dbReference type="NCBI Taxonomy" id="181874"/>
    <lineage>
        <taxon>Eukaryota</taxon>
        <taxon>Fungi</taxon>
        <taxon>Dikarya</taxon>
        <taxon>Basidiomycota</taxon>
        <taxon>Agaricomycotina</taxon>
        <taxon>Agaricomycetes</taxon>
        <taxon>Agaricomycetidae</taxon>
        <taxon>Agaricales</taxon>
        <taxon>Agaricineae</taxon>
        <taxon>Galeropsidaceae</taxon>
        <taxon>Panaeolus</taxon>
    </lineage>
</organism>
<keyword evidence="2" id="KW-1133">Transmembrane helix</keyword>
<gene>
    <name evidence="3" type="ORF">CVT24_012561</name>
</gene>
<feature type="transmembrane region" description="Helical" evidence="2">
    <location>
        <begin position="643"/>
        <end position="665"/>
    </location>
</feature>
<feature type="transmembrane region" description="Helical" evidence="2">
    <location>
        <begin position="552"/>
        <end position="570"/>
    </location>
</feature>
<feature type="transmembrane region" description="Helical" evidence="2">
    <location>
        <begin position="671"/>
        <end position="692"/>
    </location>
</feature>
<dbReference type="OrthoDB" id="2657661at2759"/>
<feature type="region of interest" description="Disordered" evidence="1">
    <location>
        <begin position="56"/>
        <end position="86"/>
    </location>
</feature>
<keyword evidence="4" id="KW-1185">Reference proteome</keyword>
<feature type="region of interest" description="Disordered" evidence="1">
    <location>
        <begin position="166"/>
        <end position="205"/>
    </location>
</feature>
<reference evidence="3 4" key="1">
    <citation type="journal article" date="2018" name="Evol. Lett.">
        <title>Horizontal gene cluster transfer increased hallucinogenic mushroom diversity.</title>
        <authorList>
            <person name="Reynolds H.T."/>
            <person name="Vijayakumar V."/>
            <person name="Gluck-Thaler E."/>
            <person name="Korotkin H.B."/>
            <person name="Matheny P.B."/>
            <person name="Slot J.C."/>
        </authorList>
    </citation>
    <scope>NUCLEOTIDE SEQUENCE [LARGE SCALE GENOMIC DNA]</scope>
    <source>
        <strain evidence="3 4">2629</strain>
    </source>
</reference>
<dbReference type="Proteomes" id="UP000284842">
    <property type="component" value="Unassembled WGS sequence"/>
</dbReference>
<comment type="caution">
    <text evidence="3">The sequence shown here is derived from an EMBL/GenBank/DDBJ whole genome shotgun (WGS) entry which is preliminary data.</text>
</comment>